<protein>
    <submittedName>
        <fullName evidence="3">Metallophosphoesterase family protein</fullName>
    </submittedName>
</protein>
<feature type="transmembrane region" description="Helical" evidence="1">
    <location>
        <begin position="12"/>
        <end position="29"/>
    </location>
</feature>
<dbReference type="EMBL" id="JACOOQ010000001">
    <property type="protein sequence ID" value="MBC5638959.1"/>
    <property type="molecule type" value="Genomic_DNA"/>
</dbReference>
<name>A0A8I0AAN6_9CLOT</name>
<evidence type="ECO:0000313" key="3">
    <source>
        <dbReference type="EMBL" id="MBC5638959.1"/>
    </source>
</evidence>
<dbReference type="InterPro" id="IPR029052">
    <property type="entry name" value="Metallo-depent_PP-like"/>
</dbReference>
<dbReference type="SUPFAM" id="SSF56300">
    <property type="entry name" value="Metallo-dependent phosphatases"/>
    <property type="match status" value="1"/>
</dbReference>
<evidence type="ECO:0000256" key="1">
    <source>
        <dbReference type="SAM" id="Phobius"/>
    </source>
</evidence>
<proteinExistence type="predicted"/>
<evidence type="ECO:0000313" key="4">
    <source>
        <dbReference type="Proteomes" id="UP000662088"/>
    </source>
</evidence>
<dbReference type="InterPro" id="IPR004843">
    <property type="entry name" value="Calcineurin-like_PHP"/>
</dbReference>
<feature type="domain" description="Calcineurin-like phosphoesterase" evidence="2">
    <location>
        <begin position="53"/>
        <end position="220"/>
    </location>
</feature>
<keyword evidence="1" id="KW-0472">Membrane</keyword>
<dbReference type="PANTHER" id="PTHR31302:SF0">
    <property type="entry name" value="TRANSMEMBRANE PROTEIN WITH METALLOPHOSPHOESTERASE DOMAIN"/>
    <property type="match status" value="1"/>
</dbReference>
<keyword evidence="1" id="KW-0812">Transmembrane</keyword>
<keyword evidence="4" id="KW-1185">Reference proteome</keyword>
<dbReference type="Gene3D" id="3.60.21.10">
    <property type="match status" value="1"/>
</dbReference>
<gene>
    <name evidence="3" type="ORF">H8R92_00660</name>
</gene>
<evidence type="ECO:0000259" key="2">
    <source>
        <dbReference type="Pfam" id="PF00149"/>
    </source>
</evidence>
<dbReference type="RefSeq" id="WP_186834397.1">
    <property type="nucleotide sequence ID" value="NZ_JACOOQ010000001.1"/>
</dbReference>
<dbReference type="Pfam" id="PF00149">
    <property type="entry name" value="Metallophos"/>
    <property type="match status" value="1"/>
</dbReference>
<dbReference type="GO" id="GO:0016787">
    <property type="term" value="F:hydrolase activity"/>
    <property type="evidence" value="ECO:0007669"/>
    <property type="project" value="InterPro"/>
</dbReference>
<accession>A0A8I0AAN6</accession>
<dbReference type="PANTHER" id="PTHR31302">
    <property type="entry name" value="TRANSMEMBRANE PROTEIN WITH METALLOPHOSPHOESTERASE DOMAIN-RELATED"/>
    <property type="match status" value="1"/>
</dbReference>
<dbReference type="Proteomes" id="UP000662088">
    <property type="component" value="Unassembled WGS sequence"/>
</dbReference>
<dbReference type="AlphaFoldDB" id="A0A8I0AAN6"/>
<organism evidence="3 4">
    <name type="scientific">Clostridium lentum</name>
    <dbReference type="NCBI Taxonomy" id="2763037"/>
    <lineage>
        <taxon>Bacteria</taxon>
        <taxon>Bacillati</taxon>
        <taxon>Bacillota</taxon>
        <taxon>Clostridia</taxon>
        <taxon>Eubacteriales</taxon>
        <taxon>Clostridiaceae</taxon>
        <taxon>Clostridium</taxon>
    </lineage>
</organism>
<reference evidence="3" key="1">
    <citation type="submission" date="2020-08" db="EMBL/GenBank/DDBJ databases">
        <title>Genome public.</title>
        <authorList>
            <person name="Liu C."/>
            <person name="Sun Q."/>
        </authorList>
    </citation>
    <scope>NUCLEOTIDE SEQUENCE</scope>
    <source>
        <strain evidence="3">NSJ-42</strain>
    </source>
</reference>
<sequence length="295" mass="33664">MLKIIGKFFKWLGIIILSLILISIIYNIFDNNRIKVVEQEVEVVDLPEEFEGFKILQIADLHGKTFGKNQKRLLKKMNAIDYDMIAICGDMMDKHTEDNKPFFDILDGLENKENIFYVKGDTGLEAVNENIGEITSDGQLLIEKGCKVLDKPYAITRGESTLWVSRFINGTTFYNETGVDKDNDNSVKVVVTHYPRHENHYATDQNIPDYNLVLAGHYHAGQIRIPFYGALFIPDVFAPVYFFPDQKEVKGLITWGNTNQYVTAGLGANAPYKLLQFRLFNTPEINVLTLTKRAK</sequence>
<dbReference type="InterPro" id="IPR051158">
    <property type="entry name" value="Metallophosphoesterase_sf"/>
</dbReference>
<comment type="caution">
    <text evidence="3">The sequence shown here is derived from an EMBL/GenBank/DDBJ whole genome shotgun (WGS) entry which is preliminary data.</text>
</comment>
<keyword evidence="1" id="KW-1133">Transmembrane helix</keyword>